<accession>X1GPH7</accession>
<dbReference type="AlphaFoldDB" id="X1GPH7"/>
<dbReference type="EMBL" id="BARU01011292">
    <property type="protein sequence ID" value="GAH43489.1"/>
    <property type="molecule type" value="Genomic_DNA"/>
</dbReference>
<gene>
    <name evidence="1" type="ORF">S03H2_21255</name>
</gene>
<feature type="non-terminal residue" evidence="1">
    <location>
        <position position="1"/>
    </location>
</feature>
<proteinExistence type="predicted"/>
<sequence length="91" mass="10212">YTNLHRFYSRNCSGCVGAPDDCEFTRGRGKAKDGWKKAVAGEIYDCPVRTSGTLRFDTNHPEKGIETIDISDKGEAPYPVIEKEVRKTEKT</sequence>
<name>X1GPH7_9ZZZZ</name>
<evidence type="ECO:0000313" key="1">
    <source>
        <dbReference type="EMBL" id="GAH43489.1"/>
    </source>
</evidence>
<organism evidence="1">
    <name type="scientific">marine sediment metagenome</name>
    <dbReference type="NCBI Taxonomy" id="412755"/>
    <lineage>
        <taxon>unclassified sequences</taxon>
        <taxon>metagenomes</taxon>
        <taxon>ecological metagenomes</taxon>
    </lineage>
</organism>
<reference evidence="1" key="1">
    <citation type="journal article" date="2014" name="Front. Microbiol.">
        <title>High frequency of phylogenetically diverse reductive dehalogenase-homologous genes in deep subseafloor sedimentary metagenomes.</title>
        <authorList>
            <person name="Kawai M."/>
            <person name="Futagami T."/>
            <person name="Toyoda A."/>
            <person name="Takaki Y."/>
            <person name="Nishi S."/>
            <person name="Hori S."/>
            <person name="Arai W."/>
            <person name="Tsubouchi T."/>
            <person name="Morono Y."/>
            <person name="Uchiyama I."/>
            <person name="Ito T."/>
            <person name="Fujiyama A."/>
            <person name="Inagaki F."/>
            <person name="Takami H."/>
        </authorList>
    </citation>
    <scope>NUCLEOTIDE SEQUENCE</scope>
    <source>
        <strain evidence="1">Expedition CK06-06</strain>
    </source>
</reference>
<comment type="caution">
    <text evidence="1">The sequence shown here is derived from an EMBL/GenBank/DDBJ whole genome shotgun (WGS) entry which is preliminary data.</text>
</comment>
<protein>
    <submittedName>
        <fullName evidence="1">Uncharacterized protein</fullName>
    </submittedName>
</protein>